<gene>
    <name evidence="4" type="ORF">IU514_05435</name>
</gene>
<dbReference type="InterPro" id="IPR000182">
    <property type="entry name" value="GNAT_dom"/>
</dbReference>
<feature type="domain" description="N-acetyltransferase" evidence="3">
    <location>
        <begin position="1"/>
        <end position="151"/>
    </location>
</feature>
<dbReference type="Gene3D" id="3.40.630.30">
    <property type="match status" value="1"/>
</dbReference>
<evidence type="ECO:0000313" key="5">
    <source>
        <dbReference type="Proteomes" id="UP001429984"/>
    </source>
</evidence>
<dbReference type="Pfam" id="PF13508">
    <property type="entry name" value="Acetyltransf_7"/>
    <property type="match status" value="1"/>
</dbReference>
<dbReference type="PANTHER" id="PTHR43877:SF2">
    <property type="entry name" value="AMINOALKYLPHOSPHONATE N-ACETYLTRANSFERASE-RELATED"/>
    <property type="match status" value="1"/>
</dbReference>
<protein>
    <submittedName>
        <fullName evidence="4">GNAT family N-acetyltransferase</fullName>
    </submittedName>
</protein>
<dbReference type="InterPro" id="IPR016181">
    <property type="entry name" value="Acyl_CoA_acyltransferase"/>
</dbReference>
<dbReference type="EMBL" id="JADLZT010000003">
    <property type="protein sequence ID" value="MBF6023473.1"/>
    <property type="molecule type" value="Genomic_DNA"/>
</dbReference>
<dbReference type="SUPFAM" id="SSF55729">
    <property type="entry name" value="Acyl-CoA N-acyltransferases (Nat)"/>
    <property type="match status" value="1"/>
</dbReference>
<evidence type="ECO:0000313" key="4">
    <source>
        <dbReference type="EMBL" id="MBF6023473.1"/>
    </source>
</evidence>
<dbReference type="PROSITE" id="PS51186">
    <property type="entry name" value="GNAT"/>
    <property type="match status" value="1"/>
</dbReference>
<keyword evidence="5" id="KW-1185">Reference proteome</keyword>
<keyword evidence="1" id="KW-0808">Transferase</keyword>
<accession>A0ABS0B4D7</accession>
<proteinExistence type="predicted"/>
<evidence type="ECO:0000259" key="3">
    <source>
        <dbReference type="PROSITE" id="PS51186"/>
    </source>
</evidence>
<dbReference type="PANTHER" id="PTHR43877">
    <property type="entry name" value="AMINOALKYLPHOSPHONATE N-ACETYLTRANSFERASE-RELATED-RELATED"/>
    <property type="match status" value="1"/>
</dbReference>
<dbReference type="RefSeq" id="WP_194930087.1">
    <property type="nucleotide sequence ID" value="NZ_JADLZT010000003.1"/>
</dbReference>
<sequence>MLVRRATAADAATLTALTQASGAYEGEYRSILDGLSITPEQIDRELFFLVEDDHGGTVGYYGLIVGSAAVDLSGTREAELDLMFVADHAQGGGLGGLLFRHMAQQAREHGIARVRIVSHPPAESFYLRMGATRIGTQPPHGRATWERPVLELRI</sequence>
<organism evidence="4 5">
    <name type="scientific">Lysobacter niastensis</name>
    <dbReference type="NCBI Taxonomy" id="380629"/>
    <lineage>
        <taxon>Bacteria</taxon>
        <taxon>Pseudomonadati</taxon>
        <taxon>Pseudomonadota</taxon>
        <taxon>Gammaproteobacteria</taxon>
        <taxon>Lysobacterales</taxon>
        <taxon>Lysobacteraceae</taxon>
        <taxon>Lysobacter</taxon>
    </lineage>
</organism>
<dbReference type="InterPro" id="IPR050832">
    <property type="entry name" value="Bact_Acetyltransf"/>
</dbReference>
<dbReference type="Proteomes" id="UP001429984">
    <property type="component" value="Unassembled WGS sequence"/>
</dbReference>
<keyword evidence="2" id="KW-0012">Acyltransferase</keyword>
<reference evidence="4 5" key="1">
    <citation type="submission" date="2020-11" db="EMBL/GenBank/DDBJ databases">
        <title>Draft Genome Sequence and Secondary Metabolite Biosynthetic Potential of the Lysobacter niastensis Type strain DSM 18481.</title>
        <authorList>
            <person name="Turrini P."/>
            <person name="Artuso I."/>
            <person name="Tescari M."/>
            <person name="Lugli G.A."/>
            <person name="Frangipani E."/>
            <person name="Ventura M."/>
            <person name="Visca P."/>
        </authorList>
    </citation>
    <scope>NUCLEOTIDE SEQUENCE [LARGE SCALE GENOMIC DNA]</scope>
    <source>
        <strain evidence="4 5">DSM 18481</strain>
    </source>
</reference>
<evidence type="ECO:0000256" key="1">
    <source>
        <dbReference type="ARBA" id="ARBA00022679"/>
    </source>
</evidence>
<evidence type="ECO:0000256" key="2">
    <source>
        <dbReference type="ARBA" id="ARBA00023315"/>
    </source>
</evidence>
<name>A0ABS0B4D7_9GAMM</name>
<comment type="caution">
    <text evidence="4">The sequence shown here is derived from an EMBL/GenBank/DDBJ whole genome shotgun (WGS) entry which is preliminary data.</text>
</comment>